<protein>
    <submittedName>
        <fullName evidence="2">Uncharacterized protein</fullName>
    </submittedName>
</protein>
<dbReference type="Proteomes" id="UP000238274">
    <property type="component" value="Unassembled WGS sequence"/>
</dbReference>
<gene>
    <name evidence="2" type="ORF">PSHT_03111</name>
</gene>
<name>A0A2S4WGE5_9BASI</name>
<evidence type="ECO:0000313" key="2">
    <source>
        <dbReference type="EMBL" id="POW20865.1"/>
    </source>
</evidence>
<accession>A0A2S4WGE5</accession>
<sequence>MPTQSTLKTVPCLPYAMTYRSEPRPLPITLSLASGHPSQISQSPGRTSRRPAMLKQEDSIGHQGTEDTGAISPTTGATSNVTTQATDPAAQIVT</sequence>
<reference evidence="3" key="2">
    <citation type="journal article" date="2018" name="BMC Genomics">
        <title>Genomic insights into host adaptation between the wheat stripe rust pathogen (Puccinia striiformis f. sp. tritici) and the barley stripe rust pathogen (Puccinia striiformis f. sp. hordei).</title>
        <authorList>
            <person name="Xia C."/>
            <person name="Wang M."/>
            <person name="Yin C."/>
            <person name="Cornejo O.E."/>
            <person name="Hulbert S.H."/>
            <person name="Chen X."/>
        </authorList>
    </citation>
    <scope>NUCLEOTIDE SEQUENCE [LARGE SCALE GENOMIC DNA]</scope>
    <source>
        <strain evidence="3">93TX-2</strain>
    </source>
</reference>
<dbReference type="AlphaFoldDB" id="A0A2S4WGE5"/>
<evidence type="ECO:0000256" key="1">
    <source>
        <dbReference type="SAM" id="MobiDB-lite"/>
    </source>
</evidence>
<dbReference type="VEuPathDB" id="FungiDB:PSHT_03111"/>
<feature type="compositionally biased region" description="Polar residues" evidence="1">
    <location>
        <begin position="71"/>
        <end position="86"/>
    </location>
</feature>
<organism evidence="2 3">
    <name type="scientific">Puccinia striiformis</name>
    <dbReference type="NCBI Taxonomy" id="27350"/>
    <lineage>
        <taxon>Eukaryota</taxon>
        <taxon>Fungi</taxon>
        <taxon>Dikarya</taxon>
        <taxon>Basidiomycota</taxon>
        <taxon>Pucciniomycotina</taxon>
        <taxon>Pucciniomycetes</taxon>
        <taxon>Pucciniales</taxon>
        <taxon>Pucciniaceae</taxon>
        <taxon>Puccinia</taxon>
    </lineage>
</organism>
<comment type="caution">
    <text evidence="2">The sequence shown here is derived from an EMBL/GenBank/DDBJ whole genome shotgun (WGS) entry which is preliminary data.</text>
</comment>
<keyword evidence="3" id="KW-1185">Reference proteome</keyword>
<reference evidence="2 3" key="1">
    <citation type="submission" date="2017-12" db="EMBL/GenBank/DDBJ databases">
        <title>Gene loss provides genomic basis for host adaptation in cereal stripe rust fungi.</title>
        <authorList>
            <person name="Xia C."/>
        </authorList>
    </citation>
    <scope>NUCLEOTIDE SEQUENCE [LARGE SCALE GENOMIC DNA]</scope>
    <source>
        <strain evidence="2 3">93TX-2</strain>
    </source>
</reference>
<reference evidence="3" key="3">
    <citation type="journal article" date="2018" name="Mol. Plant Microbe Interact.">
        <title>Genome sequence resources for the wheat stripe rust pathogen (Puccinia striiformis f. sp. tritici) and the barley stripe rust pathogen (Puccinia striiformis f. sp. hordei).</title>
        <authorList>
            <person name="Xia C."/>
            <person name="Wang M."/>
            <person name="Yin C."/>
            <person name="Cornejo O.E."/>
            <person name="Hulbert S.H."/>
            <person name="Chen X."/>
        </authorList>
    </citation>
    <scope>NUCLEOTIDE SEQUENCE [LARGE SCALE GENOMIC DNA]</scope>
    <source>
        <strain evidence="3">93TX-2</strain>
    </source>
</reference>
<proteinExistence type="predicted"/>
<feature type="compositionally biased region" description="Polar residues" evidence="1">
    <location>
        <begin position="36"/>
        <end position="46"/>
    </location>
</feature>
<feature type="region of interest" description="Disordered" evidence="1">
    <location>
        <begin position="27"/>
        <end position="94"/>
    </location>
</feature>
<evidence type="ECO:0000313" key="3">
    <source>
        <dbReference type="Proteomes" id="UP000238274"/>
    </source>
</evidence>
<dbReference type="EMBL" id="PKSM01000028">
    <property type="protein sequence ID" value="POW20865.1"/>
    <property type="molecule type" value="Genomic_DNA"/>
</dbReference>